<reference evidence="2" key="1">
    <citation type="journal article" date="2024" name="Syst. Appl. Microbiol.">
        <title>First single-strain enrichments of Electrothrix cable bacteria, description of E. aestuarii sp. nov. and E. rattekaaiensis sp. nov., and proposal of a cable bacteria taxonomy following the rules of the SeqCode.</title>
        <authorList>
            <person name="Plum-Jensen L.E."/>
            <person name="Schramm A."/>
            <person name="Marshall I.P.G."/>
        </authorList>
    </citation>
    <scope>NUCLEOTIDE SEQUENCE</scope>
    <source>
        <strain evidence="2">Rat1</strain>
    </source>
</reference>
<keyword evidence="1" id="KW-0812">Transmembrane</keyword>
<sequence>MPIAFSQTLESRRYDIIRLFMIGMLIAVPFSVLWGYWFCTASIPVYETADQFRVSENEVVRKTFPGTGWGEMRTQSVRHRKIFAVFPEKSAAHIARHQQGYFFPKATHNKQARAIPLKVFHVMPTPSGSEEVVLLAESPANKPDPFVEQREGKVCIVVGQAPPIKFLARLSGVLKEKNLPVAFFSQKTTP</sequence>
<dbReference type="AlphaFoldDB" id="A0AAU8LXZ7"/>
<evidence type="ECO:0000313" key="2">
    <source>
        <dbReference type="EMBL" id="XCN74092.1"/>
    </source>
</evidence>
<proteinExistence type="predicted"/>
<reference evidence="2" key="2">
    <citation type="submission" date="2024-06" db="EMBL/GenBank/DDBJ databases">
        <authorList>
            <person name="Plum-Jensen L.E."/>
            <person name="Schramm A."/>
            <person name="Marshall I.P.G."/>
        </authorList>
    </citation>
    <scope>NUCLEOTIDE SEQUENCE</scope>
    <source>
        <strain evidence="2">Rat1</strain>
    </source>
</reference>
<name>A0AAU8LXZ7_9BACT</name>
<evidence type="ECO:0000256" key="1">
    <source>
        <dbReference type="SAM" id="Phobius"/>
    </source>
</evidence>
<keyword evidence="1" id="KW-0472">Membrane</keyword>
<protein>
    <submittedName>
        <fullName evidence="2">Uncharacterized protein</fullName>
    </submittedName>
</protein>
<keyword evidence="1" id="KW-1133">Transmembrane helix</keyword>
<dbReference type="KEGG" id="eaj:Q3M24_04875"/>
<accession>A0AAU8LXZ7</accession>
<gene>
    <name evidence="2" type="ORF">Q3M24_04875</name>
</gene>
<feature type="transmembrane region" description="Helical" evidence="1">
    <location>
        <begin position="16"/>
        <end position="37"/>
    </location>
</feature>
<dbReference type="EMBL" id="CP159373">
    <property type="protein sequence ID" value="XCN74092.1"/>
    <property type="molecule type" value="Genomic_DNA"/>
</dbReference>
<organism evidence="2">
    <name type="scientific">Candidatus Electrothrix aestuarii</name>
    <dbReference type="NCBI Taxonomy" id="3062594"/>
    <lineage>
        <taxon>Bacteria</taxon>
        <taxon>Pseudomonadati</taxon>
        <taxon>Thermodesulfobacteriota</taxon>
        <taxon>Desulfobulbia</taxon>
        <taxon>Desulfobulbales</taxon>
        <taxon>Desulfobulbaceae</taxon>
        <taxon>Candidatus Electrothrix</taxon>
    </lineage>
</organism>